<dbReference type="EMBL" id="JAKOGI010000068">
    <property type="protein sequence ID" value="KAJ8445915.1"/>
    <property type="molecule type" value="Genomic_DNA"/>
</dbReference>
<protein>
    <recommendedName>
        <fullName evidence="3">SAC domain-containing protein</fullName>
    </recommendedName>
</protein>
<evidence type="ECO:0000259" key="3">
    <source>
        <dbReference type="PROSITE" id="PS50275"/>
    </source>
</evidence>
<dbReference type="OrthoDB" id="405996at2759"/>
<dbReference type="GO" id="GO:0005783">
    <property type="term" value="C:endoplasmic reticulum"/>
    <property type="evidence" value="ECO:0007669"/>
    <property type="project" value="TreeGrafter"/>
</dbReference>
<feature type="transmembrane region" description="Helical" evidence="2">
    <location>
        <begin position="547"/>
        <end position="565"/>
    </location>
</feature>
<dbReference type="GO" id="GO:0043812">
    <property type="term" value="F:phosphatidylinositol-4-phosphate phosphatase activity"/>
    <property type="evidence" value="ECO:0007669"/>
    <property type="project" value="TreeGrafter"/>
</dbReference>
<evidence type="ECO:0000256" key="1">
    <source>
        <dbReference type="SAM" id="MobiDB-lite"/>
    </source>
</evidence>
<dbReference type="PANTHER" id="PTHR45662:SF10">
    <property type="entry name" value="PHOSPHOINOSITIDE PHOSPHATASE SAC8"/>
    <property type="match status" value="1"/>
</dbReference>
<evidence type="ECO:0000313" key="5">
    <source>
        <dbReference type="Proteomes" id="UP001153076"/>
    </source>
</evidence>
<feature type="domain" description="SAC" evidence="3">
    <location>
        <begin position="162"/>
        <end position="474"/>
    </location>
</feature>
<dbReference type="PROSITE" id="PS50275">
    <property type="entry name" value="SAC"/>
    <property type="match status" value="1"/>
</dbReference>
<dbReference type="AlphaFoldDB" id="A0A9Q1KMY5"/>
<comment type="caution">
    <text evidence="4">The sequence shown here is derived from an EMBL/GenBank/DDBJ whole genome shotgun (WGS) entry which is preliminary data.</text>
</comment>
<feature type="transmembrane region" description="Helical" evidence="2">
    <location>
        <begin position="577"/>
        <end position="595"/>
    </location>
</feature>
<accession>A0A9Q1KMY5</accession>
<dbReference type="Pfam" id="PF02383">
    <property type="entry name" value="Syja_N"/>
    <property type="match status" value="1"/>
</dbReference>
<name>A0A9Q1KMY5_9CARY</name>
<gene>
    <name evidence="4" type="ORF">Cgig2_009844</name>
</gene>
<keyword evidence="2" id="KW-1133">Transmembrane helix</keyword>
<evidence type="ECO:0000256" key="2">
    <source>
        <dbReference type="SAM" id="Phobius"/>
    </source>
</evidence>
<reference evidence="4" key="1">
    <citation type="submission" date="2022-04" db="EMBL/GenBank/DDBJ databases">
        <title>Carnegiea gigantea Genome sequencing and assembly v2.</title>
        <authorList>
            <person name="Copetti D."/>
            <person name="Sanderson M.J."/>
            <person name="Burquez A."/>
            <person name="Wojciechowski M.F."/>
        </authorList>
    </citation>
    <scope>NUCLEOTIDE SEQUENCE</scope>
    <source>
        <strain evidence="4">SGP5-SGP5p</strain>
        <tissue evidence="4">Aerial part</tissue>
    </source>
</reference>
<dbReference type="PANTHER" id="PTHR45662">
    <property type="entry name" value="PHOSPHATIDYLINOSITIDE PHOSPHATASE SAC1"/>
    <property type="match status" value="1"/>
</dbReference>
<organism evidence="4 5">
    <name type="scientific">Carnegiea gigantea</name>
    <dbReference type="NCBI Taxonomy" id="171969"/>
    <lineage>
        <taxon>Eukaryota</taxon>
        <taxon>Viridiplantae</taxon>
        <taxon>Streptophyta</taxon>
        <taxon>Embryophyta</taxon>
        <taxon>Tracheophyta</taxon>
        <taxon>Spermatophyta</taxon>
        <taxon>Magnoliopsida</taxon>
        <taxon>eudicotyledons</taxon>
        <taxon>Gunneridae</taxon>
        <taxon>Pentapetalae</taxon>
        <taxon>Caryophyllales</taxon>
        <taxon>Cactineae</taxon>
        <taxon>Cactaceae</taxon>
        <taxon>Cactoideae</taxon>
        <taxon>Echinocereeae</taxon>
        <taxon>Carnegiea</taxon>
    </lineage>
</organism>
<keyword evidence="2" id="KW-0812">Transmembrane</keyword>
<evidence type="ECO:0000313" key="4">
    <source>
        <dbReference type="EMBL" id="KAJ8445915.1"/>
    </source>
</evidence>
<dbReference type="GO" id="GO:0046856">
    <property type="term" value="P:phosphatidylinositol dephosphorylation"/>
    <property type="evidence" value="ECO:0007669"/>
    <property type="project" value="TreeGrafter"/>
</dbReference>
<keyword evidence="5" id="KW-1185">Reference proteome</keyword>
<sequence length="612" mass="69389">MDEREMEITEDDPSPLLPPPSSSSGHFKIFDKMELLEFKDKYIIRARDSSHQGFSISRFDGDIQPLNSDDSPGTPYKTSTIFGVIGTIRLVAGMHILVITSSKEVGKYLGFPIFHVQSIKYLPCYQTLKQLSPKEVSVVSVDKHMQTYFVQKKDEAYFRNLLRVVESTPGLYYSYETDITLNLQRRSNLAEGWISRPIWKQADPRFVWNRALLDELIECKSAELTLKTAPLTVILISRRCTRRLGTRMWRRGANLQGDAANFIETEQLLETKGFKFSFLQVRGSIPLLWEQIVDLSYKPRLNVIDHAETSKVVERHFCDLSQRYGEILALDLTDKLGDEGKLRSAYASEMAKLPNVRYVPCDFHSVCGSSNFDNLIVLYNEIKEDFEKQGYFLMDIQGHTFESQRGVIRSNCIDCLDRTNVTQSYLARMLLDIQLRRIDIFSPEDSIATFGEEYNKFKLLWVNQGDEISLEYTGTHALKRDLVRHGKQTLGGLISDGVSAISRYYLNNFQDGVRQASCFLDAIDLVSGHYSVSRNKPSPFQLNAFETLSYLPVASALVIGGLTLTSLSLNQGRNARLFVSSVLWAGVTAGVMALVKANGRQFCSRPRLCGLI</sequence>
<feature type="region of interest" description="Disordered" evidence="1">
    <location>
        <begin position="1"/>
        <end position="24"/>
    </location>
</feature>
<keyword evidence="2" id="KW-0472">Membrane</keyword>
<dbReference type="InterPro" id="IPR002013">
    <property type="entry name" value="SAC_dom"/>
</dbReference>
<proteinExistence type="predicted"/>
<dbReference type="Proteomes" id="UP001153076">
    <property type="component" value="Unassembled WGS sequence"/>
</dbReference>